<keyword evidence="1" id="KW-1133">Transmembrane helix</keyword>
<dbReference type="EMBL" id="KE346366">
    <property type="protein sequence ID" value="KJE93783.1"/>
    <property type="molecule type" value="Genomic_DNA"/>
</dbReference>
<proteinExistence type="predicted"/>
<dbReference type="Proteomes" id="UP000008743">
    <property type="component" value="Unassembled WGS sequence"/>
</dbReference>
<accession>A0A0D2WRE7</accession>
<keyword evidence="1" id="KW-0472">Membrane</keyword>
<name>A0A0D2WRE7_CAPO3</name>
<reference evidence="3" key="1">
    <citation type="submission" date="2011-02" db="EMBL/GenBank/DDBJ databases">
        <title>The Genome Sequence of Capsaspora owczarzaki ATCC 30864.</title>
        <authorList>
            <person name="Russ C."/>
            <person name="Cuomo C."/>
            <person name="Burger G."/>
            <person name="Gray M.W."/>
            <person name="Holland P.W.H."/>
            <person name="King N."/>
            <person name="Lang F.B.F."/>
            <person name="Roger A.J."/>
            <person name="Ruiz-Trillo I."/>
            <person name="Young S.K."/>
            <person name="Zeng Q."/>
            <person name="Gargeya S."/>
            <person name="Alvarado L."/>
            <person name="Berlin A."/>
            <person name="Chapman S.B."/>
            <person name="Chen Z."/>
            <person name="Freedman E."/>
            <person name="Gellesch M."/>
            <person name="Goldberg J."/>
            <person name="Griggs A."/>
            <person name="Gujja S."/>
            <person name="Heilman E."/>
            <person name="Heiman D."/>
            <person name="Howarth C."/>
            <person name="Mehta T."/>
            <person name="Neiman D."/>
            <person name="Pearson M."/>
            <person name="Roberts A."/>
            <person name="Saif S."/>
            <person name="Shea T."/>
            <person name="Shenoy N."/>
            <person name="Sisk P."/>
            <person name="Stolte C."/>
            <person name="Sykes S."/>
            <person name="White J."/>
            <person name="Yandava C."/>
            <person name="Haas B."/>
            <person name="Nusbaum C."/>
            <person name="Birren B."/>
        </authorList>
    </citation>
    <scope>NUCLEOTIDE SEQUENCE</scope>
    <source>
        <strain evidence="3">ATCC 30864</strain>
    </source>
</reference>
<dbReference type="InParanoid" id="A0A0D2WRE7"/>
<sequence>MWCDLDSATVLEVFVLVDLTVDVCTGGGFGVIMRVPMIEPAEAPLATFSVTTRASGMSSGSTFTITLMGLISVGIHDAMGFLALTSSARWRSRSASCTSSSRRCISAAARSVPSWWRWMSCSAYSRFFCCKSTSAFACARSASFCRTSLCLSERWRSSSCSSVRSFSRSSSNSFSLA</sequence>
<evidence type="ECO:0000313" key="3">
    <source>
        <dbReference type="Proteomes" id="UP000008743"/>
    </source>
</evidence>
<evidence type="ECO:0000313" key="2">
    <source>
        <dbReference type="EMBL" id="KJE93783.1"/>
    </source>
</evidence>
<protein>
    <submittedName>
        <fullName evidence="2">Uncharacterized protein</fullName>
    </submittedName>
</protein>
<evidence type="ECO:0000256" key="1">
    <source>
        <dbReference type="SAM" id="Phobius"/>
    </source>
</evidence>
<keyword evidence="1" id="KW-0812">Transmembrane</keyword>
<dbReference type="AlphaFoldDB" id="A0A0D2WRE7"/>
<gene>
    <name evidence="2" type="ORF">CAOG_009777</name>
</gene>
<keyword evidence="3" id="KW-1185">Reference proteome</keyword>
<feature type="transmembrane region" description="Helical" evidence="1">
    <location>
        <begin position="63"/>
        <end position="84"/>
    </location>
</feature>
<organism evidence="2 3">
    <name type="scientific">Capsaspora owczarzaki (strain ATCC 30864)</name>
    <dbReference type="NCBI Taxonomy" id="595528"/>
    <lineage>
        <taxon>Eukaryota</taxon>
        <taxon>Filasterea</taxon>
        <taxon>Capsaspora</taxon>
    </lineage>
</organism>